<accession>A0A8J3I989</accession>
<gene>
    <name evidence="1" type="ORF">KSX_62710</name>
</gene>
<protein>
    <submittedName>
        <fullName evidence="1">Uncharacterized protein</fullName>
    </submittedName>
</protein>
<comment type="caution">
    <text evidence="1">The sequence shown here is derived from an EMBL/GenBank/DDBJ whole genome shotgun (WGS) entry which is preliminary data.</text>
</comment>
<dbReference type="Proteomes" id="UP000612362">
    <property type="component" value="Unassembled WGS sequence"/>
</dbReference>
<organism evidence="1 2">
    <name type="scientific">Ktedonospora formicarum</name>
    <dbReference type="NCBI Taxonomy" id="2778364"/>
    <lineage>
        <taxon>Bacteria</taxon>
        <taxon>Bacillati</taxon>
        <taxon>Chloroflexota</taxon>
        <taxon>Ktedonobacteria</taxon>
        <taxon>Ktedonobacterales</taxon>
        <taxon>Ktedonobacteraceae</taxon>
        <taxon>Ktedonospora</taxon>
    </lineage>
</organism>
<name>A0A8J3I989_9CHLR</name>
<dbReference type="EMBL" id="BNJF01000003">
    <property type="protein sequence ID" value="GHO48108.1"/>
    <property type="molecule type" value="Genomic_DNA"/>
</dbReference>
<dbReference type="AlphaFoldDB" id="A0A8J3I989"/>
<reference evidence="1" key="1">
    <citation type="submission" date="2020-10" db="EMBL/GenBank/DDBJ databases">
        <title>Taxonomic study of unclassified bacteria belonging to the class Ktedonobacteria.</title>
        <authorList>
            <person name="Yabe S."/>
            <person name="Wang C.M."/>
            <person name="Zheng Y."/>
            <person name="Sakai Y."/>
            <person name="Cavaletti L."/>
            <person name="Monciardini P."/>
            <person name="Donadio S."/>
        </authorList>
    </citation>
    <scope>NUCLEOTIDE SEQUENCE</scope>
    <source>
        <strain evidence="1">SOSP1-1</strain>
    </source>
</reference>
<proteinExistence type="predicted"/>
<keyword evidence="2" id="KW-1185">Reference proteome</keyword>
<evidence type="ECO:0000313" key="1">
    <source>
        <dbReference type="EMBL" id="GHO48108.1"/>
    </source>
</evidence>
<sequence length="121" mass="14018">MRRLESLGESLAPHLLPSLITHSVAQGKHGVDMVMLPVHPRAFQARLNDELVGTLHHAVQVSSKDTWRSSSKLTPSADHREHLQQKKIYSNASKYRERAEQMQHTKEERVRIFPTNLHWRQ</sequence>
<evidence type="ECO:0000313" key="2">
    <source>
        <dbReference type="Proteomes" id="UP000612362"/>
    </source>
</evidence>